<dbReference type="EMBL" id="CM000651">
    <property type="protein sequence ID" value="EED88229.1"/>
    <property type="molecule type" value="Genomic_DNA"/>
</dbReference>
<dbReference type="RefSeq" id="XP_002294395.1">
    <property type="nucleotide sequence ID" value="XM_002294359.1"/>
</dbReference>
<evidence type="ECO:0000256" key="1">
    <source>
        <dbReference type="SAM" id="Coils"/>
    </source>
</evidence>
<evidence type="ECO:0000313" key="3">
    <source>
        <dbReference type="EMBL" id="EED88229.1"/>
    </source>
</evidence>
<feature type="compositionally biased region" description="Polar residues" evidence="2">
    <location>
        <begin position="137"/>
        <end position="149"/>
    </location>
</feature>
<keyword evidence="1" id="KW-0175">Coiled coil</keyword>
<reference evidence="3 4" key="1">
    <citation type="journal article" date="2004" name="Science">
        <title>The genome of the diatom Thalassiosira pseudonana: ecology, evolution, and metabolism.</title>
        <authorList>
            <person name="Armbrust E.V."/>
            <person name="Berges J.A."/>
            <person name="Bowler C."/>
            <person name="Green B.R."/>
            <person name="Martinez D."/>
            <person name="Putnam N.H."/>
            <person name="Zhou S."/>
            <person name="Allen A.E."/>
            <person name="Apt K.E."/>
            <person name="Bechner M."/>
            <person name="Brzezinski M.A."/>
            <person name="Chaal B.K."/>
            <person name="Chiovitti A."/>
            <person name="Davis A.K."/>
            <person name="Demarest M.S."/>
            <person name="Detter J.C."/>
            <person name="Glavina T."/>
            <person name="Goodstein D."/>
            <person name="Hadi M.Z."/>
            <person name="Hellsten U."/>
            <person name="Hildebrand M."/>
            <person name="Jenkins B.D."/>
            <person name="Jurka J."/>
            <person name="Kapitonov V.V."/>
            <person name="Kroger N."/>
            <person name="Lau W.W."/>
            <person name="Lane T.W."/>
            <person name="Larimer F.W."/>
            <person name="Lippmeier J.C."/>
            <person name="Lucas S."/>
            <person name="Medina M."/>
            <person name="Montsant A."/>
            <person name="Obornik M."/>
            <person name="Parker M.S."/>
            <person name="Palenik B."/>
            <person name="Pazour G.J."/>
            <person name="Richardson P.M."/>
            <person name="Rynearson T.A."/>
            <person name="Saito M.A."/>
            <person name="Schwartz D.C."/>
            <person name="Thamatrakoln K."/>
            <person name="Valentin K."/>
            <person name="Vardi A."/>
            <person name="Wilkerson F.P."/>
            <person name="Rokhsar D.S."/>
        </authorList>
    </citation>
    <scope>NUCLEOTIDE SEQUENCE [LARGE SCALE GENOMIC DNA]</scope>
    <source>
        <strain evidence="3 4">CCMP1335</strain>
    </source>
</reference>
<dbReference type="HOGENOM" id="CLU_596557_0_0_1"/>
<feature type="compositionally biased region" description="Basic and acidic residues" evidence="2">
    <location>
        <begin position="424"/>
        <end position="437"/>
    </location>
</feature>
<protein>
    <submittedName>
        <fullName evidence="3">Uncharacterized protein</fullName>
    </submittedName>
</protein>
<dbReference type="InParanoid" id="B8CE89"/>
<reference evidence="3 4" key="2">
    <citation type="journal article" date="2008" name="Nature">
        <title>The Phaeodactylum genome reveals the evolutionary history of diatom genomes.</title>
        <authorList>
            <person name="Bowler C."/>
            <person name="Allen A.E."/>
            <person name="Badger J.H."/>
            <person name="Grimwood J."/>
            <person name="Jabbari K."/>
            <person name="Kuo A."/>
            <person name="Maheswari U."/>
            <person name="Martens C."/>
            <person name="Maumus F."/>
            <person name="Otillar R.P."/>
            <person name="Rayko E."/>
            <person name="Salamov A."/>
            <person name="Vandepoele K."/>
            <person name="Beszteri B."/>
            <person name="Gruber A."/>
            <person name="Heijde M."/>
            <person name="Katinka M."/>
            <person name="Mock T."/>
            <person name="Valentin K."/>
            <person name="Verret F."/>
            <person name="Berges J.A."/>
            <person name="Brownlee C."/>
            <person name="Cadoret J.P."/>
            <person name="Chiovitti A."/>
            <person name="Choi C.J."/>
            <person name="Coesel S."/>
            <person name="De Martino A."/>
            <person name="Detter J.C."/>
            <person name="Durkin C."/>
            <person name="Falciatore A."/>
            <person name="Fournet J."/>
            <person name="Haruta M."/>
            <person name="Huysman M.J."/>
            <person name="Jenkins B.D."/>
            <person name="Jiroutova K."/>
            <person name="Jorgensen R.E."/>
            <person name="Joubert Y."/>
            <person name="Kaplan A."/>
            <person name="Kroger N."/>
            <person name="Kroth P.G."/>
            <person name="La Roche J."/>
            <person name="Lindquist E."/>
            <person name="Lommer M."/>
            <person name="Martin-Jezequel V."/>
            <person name="Lopez P.J."/>
            <person name="Lucas S."/>
            <person name="Mangogna M."/>
            <person name="McGinnis K."/>
            <person name="Medlin L.K."/>
            <person name="Montsant A."/>
            <person name="Oudot-Le Secq M.P."/>
            <person name="Napoli C."/>
            <person name="Obornik M."/>
            <person name="Parker M.S."/>
            <person name="Petit J.L."/>
            <person name="Porcel B.M."/>
            <person name="Poulsen N."/>
            <person name="Robison M."/>
            <person name="Rychlewski L."/>
            <person name="Rynearson T.A."/>
            <person name="Schmutz J."/>
            <person name="Shapiro H."/>
            <person name="Siaut M."/>
            <person name="Stanley M."/>
            <person name="Sussman M.R."/>
            <person name="Taylor A.R."/>
            <person name="Vardi A."/>
            <person name="von Dassow P."/>
            <person name="Vyverman W."/>
            <person name="Willis A."/>
            <person name="Wyrwicz L.S."/>
            <person name="Rokhsar D.S."/>
            <person name="Weissenbach J."/>
            <person name="Armbrust E.V."/>
            <person name="Green B.R."/>
            <person name="Van de Peer Y."/>
            <person name="Grigoriev I.V."/>
        </authorList>
    </citation>
    <scope>NUCLEOTIDE SEQUENCE [LARGE SCALE GENOMIC DNA]</scope>
    <source>
        <strain evidence="3 4">CCMP1335</strain>
    </source>
</reference>
<evidence type="ECO:0000256" key="2">
    <source>
        <dbReference type="SAM" id="MobiDB-lite"/>
    </source>
</evidence>
<feature type="compositionally biased region" description="Basic residues" evidence="2">
    <location>
        <begin position="438"/>
        <end position="450"/>
    </location>
</feature>
<dbReference type="PaxDb" id="35128-Thaps10690"/>
<feature type="region of interest" description="Disordered" evidence="2">
    <location>
        <begin position="1"/>
        <end position="64"/>
    </location>
</feature>
<feature type="coiled-coil region" evidence="1">
    <location>
        <begin position="247"/>
        <end position="274"/>
    </location>
</feature>
<accession>B8CE89</accession>
<feature type="compositionally biased region" description="Polar residues" evidence="2">
    <location>
        <begin position="24"/>
        <end position="58"/>
    </location>
</feature>
<keyword evidence="4" id="KW-1185">Reference proteome</keyword>
<sequence length="459" mass="50595">MQSSRLQSTRSSRAAARARRNDDQMNTIGQANNNGGKATSISIVSSPSLGTRQSTRSSNCKKHGSFMSYGRAKGLCEKISKTSKQSPVVRCAVKVTPDEKKASKNGITPAAYNANIDPMKLDTASESTTTEGGDTTKGSSFDNPMNSTTFKHDKNDNVNQGKMTTVETPEEKLTKVLKRMEIMCVYTSRSLITGKAMVIEEYDCTQKQPNVEMKRVAEDTDAAQQRWKCDHCGVAVYDNYNECLEHEKKCEIKTDRLKKEVEELKRNEEEEETMTCSSNKGICSNTNGNNNTKAVVPAPMKSYSRFHWTCDHCQVAANASYNECLMHEKVCGKRSGGGASKKDATEPHTKKTAKKGISLARDASTAKSISVDKGPTKSTTTTTTAAAAQSTTNDNGKRPHQLSYDPLDEALELQGEQQIKRLRTKEALSKEAVEKRRAQSAHKRATKRNHYSLAFNAKD</sequence>
<dbReference type="KEGG" id="tps:THAPSDRAFT_10690"/>
<dbReference type="AlphaFoldDB" id="B8CE89"/>
<dbReference type="Proteomes" id="UP000001449">
    <property type="component" value="Chromosome 17"/>
</dbReference>
<feature type="region of interest" description="Disordered" evidence="2">
    <location>
        <begin position="422"/>
        <end position="459"/>
    </location>
</feature>
<gene>
    <name evidence="3" type="ORF">THAPSDRAFT_10690</name>
</gene>
<name>B8CE89_THAPS</name>
<feature type="compositionally biased region" description="Low complexity" evidence="2">
    <location>
        <begin position="1"/>
        <end position="15"/>
    </location>
</feature>
<feature type="compositionally biased region" description="Low complexity" evidence="2">
    <location>
        <begin position="376"/>
        <end position="392"/>
    </location>
</feature>
<evidence type="ECO:0000313" key="4">
    <source>
        <dbReference type="Proteomes" id="UP000001449"/>
    </source>
</evidence>
<feature type="compositionally biased region" description="Basic and acidic residues" evidence="2">
    <location>
        <begin position="340"/>
        <end position="349"/>
    </location>
</feature>
<organism evidence="3 4">
    <name type="scientific">Thalassiosira pseudonana</name>
    <name type="common">Marine diatom</name>
    <name type="synonym">Cyclotella nana</name>
    <dbReference type="NCBI Taxonomy" id="35128"/>
    <lineage>
        <taxon>Eukaryota</taxon>
        <taxon>Sar</taxon>
        <taxon>Stramenopiles</taxon>
        <taxon>Ochrophyta</taxon>
        <taxon>Bacillariophyta</taxon>
        <taxon>Coscinodiscophyceae</taxon>
        <taxon>Thalassiosirophycidae</taxon>
        <taxon>Thalassiosirales</taxon>
        <taxon>Thalassiosiraceae</taxon>
        <taxon>Thalassiosira</taxon>
    </lineage>
</organism>
<feature type="region of interest" description="Disordered" evidence="2">
    <location>
        <begin position="335"/>
        <end position="402"/>
    </location>
</feature>
<feature type="compositionally biased region" description="Low complexity" evidence="2">
    <location>
        <begin position="124"/>
        <end position="133"/>
    </location>
</feature>
<proteinExistence type="predicted"/>
<feature type="region of interest" description="Disordered" evidence="2">
    <location>
        <begin position="124"/>
        <end position="161"/>
    </location>
</feature>
<dbReference type="GeneID" id="7442130"/>